<dbReference type="PANTHER" id="PTHR28259:SF1">
    <property type="entry name" value="FLUORIDE EXPORT PROTEIN 1-RELATED"/>
    <property type="match status" value="1"/>
</dbReference>
<protein>
    <recommendedName>
        <fullName evidence="10">Fluoride-specific ion channel FluC</fullName>
    </recommendedName>
</protein>
<dbReference type="PANTHER" id="PTHR28259">
    <property type="entry name" value="FLUORIDE EXPORT PROTEIN 1-RELATED"/>
    <property type="match status" value="1"/>
</dbReference>
<sequence>MTSPGRPPHQDLRLVTLVAAGGAVGSVARYLVSLVLPHEPGEWPWSTFAVNLAGAFLLGWLLEALARRGPETPRLRRVRLFFGTGMLGGFTTYSSLALDITQLTGDGTWPAALGYAGATLLLGTLAALLGVLLGARTPPSTFGRLLRGRDDR</sequence>
<evidence type="ECO:0000256" key="9">
    <source>
        <dbReference type="ARBA" id="ARBA00049940"/>
    </source>
</evidence>
<evidence type="ECO:0000256" key="3">
    <source>
        <dbReference type="ARBA" id="ARBA00022692"/>
    </source>
</evidence>
<evidence type="ECO:0000256" key="7">
    <source>
        <dbReference type="ARBA" id="ARBA00035120"/>
    </source>
</evidence>
<comment type="caution">
    <text evidence="11">The sequence shown here is derived from an EMBL/GenBank/DDBJ whole genome shotgun (WGS) entry which is preliminary data.</text>
</comment>
<accession>A0ABP8XWF6</accession>
<evidence type="ECO:0000256" key="4">
    <source>
        <dbReference type="ARBA" id="ARBA00022989"/>
    </source>
</evidence>
<organism evidence="11 12">
    <name type="scientific">Isoptericola chiayiensis</name>
    <dbReference type="NCBI Taxonomy" id="579446"/>
    <lineage>
        <taxon>Bacteria</taxon>
        <taxon>Bacillati</taxon>
        <taxon>Actinomycetota</taxon>
        <taxon>Actinomycetes</taxon>
        <taxon>Micrococcales</taxon>
        <taxon>Promicromonosporaceae</taxon>
        <taxon>Isoptericola</taxon>
    </lineage>
</organism>
<keyword evidence="2 10" id="KW-1003">Cell membrane</keyword>
<dbReference type="Pfam" id="PF02537">
    <property type="entry name" value="CRCB"/>
    <property type="match status" value="1"/>
</dbReference>
<reference evidence="12" key="1">
    <citation type="journal article" date="2019" name="Int. J. Syst. Evol. Microbiol.">
        <title>The Global Catalogue of Microorganisms (GCM) 10K type strain sequencing project: providing services to taxonomists for standard genome sequencing and annotation.</title>
        <authorList>
            <consortium name="The Broad Institute Genomics Platform"/>
            <consortium name="The Broad Institute Genome Sequencing Center for Infectious Disease"/>
            <person name="Wu L."/>
            <person name="Ma J."/>
        </authorList>
    </citation>
    <scope>NUCLEOTIDE SEQUENCE [LARGE SCALE GENOMIC DNA]</scope>
    <source>
        <strain evidence="12">JCM 18063</strain>
    </source>
</reference>
<keyword evidence="12" id="KW-1185">Reference proteome</keyword>
<keyword evidence="10" id="KW-0813">Transport</keyword>
<keyword evidence="4 10" id="KW-1133">Transmembrane helix</keyword>
<keyword evidence="10" id="KW-0406">Ion transport</keyword>
<evidence type="ECO:0000256" key="8">
    <source>
        <dbReference type="ARBA" id="ARBA00035585"/>
    </source>
</evidence>
<comment type="activity regulation">
    <text evidence="10">Na(+) is not transported, but it plays an essential structural role and its presence is essential for fluoride channel function.</text>
</comment>
<dbReference type="EMBL" id="BAABID010000001">
    <property type="protein sequence ID" value="GAA4716726.1"/>
    <property type="molecule type" value="Genomic_DNA"/>
</dbReference>
<keyword evidence="10" id="KW-0915">Sodium</keyword>
<feature type="binding site" evidence="10">
    <location>
        <position position="88"/>
    </location>
    <ligand>
        <name>Na(+)</name>
        <dbReference type="ChEBI" id="CHEBI:29101"/>
        <note>structural</note>
    </ligand>
</feature>
<evidence type="ECO:0000313" key="11">
    <source>
        <dbReference type="EMBL" id="GAA4716726.1"/>
    </source>
</evidence>
<dbReference type="InterPro" id="IPR003691">
    <property type="entry name" value="FluC"/>
</dbReference>
<dbReference type="RefSeq" id="WP_172153486.1">
    <property type="nucleotide sequence ID" value="NZ_BAABID010000001.1"/>
</dbReference>
<evidence type="ECO:0000256" key="1">
    <source>
        <dbReference type="ARBA" id="ARBA00004651"/>
    </source>
</evidence>
<feature type="transmembrane region" description="Helical" evidence="10">
    <location>
        <begin position="43"/>
        <end position="66"/>
    </location>
</feature>
<keyword evidence="6 10" id="KW-0407">Ion channel</keyword>
<feature type="binding site" evidence="10">
    <location>
        <position position="91"/>
    </location>
    <ligand>
        <name>Na(+)</name>
        <dbReference type="ChEBI" id="CHEBI:29101"/>
        <note>structural</note>
    </ligand>
</feature>
<name>A0ABP8XWF6_9MICO</name>
<comment type="subcellular location">
    <subcellularLocation>
        <location evidence="1 10">Cell membrane</location>
        <topology evidence="1 10">Multi-pass membrane protein</topology>
    </subcellularLocation>
</comment>
<keyword evidence="3 10" id="KW-0812">Transmembrane</keyword>
<comment type="catalytic activity">
    <reaction evidence="8">
        <text>fluoride(in) = fluoride(out)</text>
        <dbReference type="Rhea" id="RHEA:76159"/>
        <dbReference type="ChEBI" id="CHEBI:17051"/>
    </reaction>
    <physiologicalReaction direction="left-to-right" evidence="8">
        <dbReference type="Rhea" id="RHEA:76160"/>
    </physiologicalReaction>
</comment>
<dbReference type="Proteomes" id="UP001500956">
    <property type="component" value="Unassembled WGS sequence"/>
</dbReference>
<keyword evidence="10" id="KW-0479">Metal-binding</keyword>
<evidence type="ECO:0000256" key="5">
    <source>
        <dbReference type="ARBA" id="ARBA00023136"/>
    </source>
</evidence>
<comment type="function">
    <text evidence="9 10">Fluoride-specific ion channel. Important for reducing fluoride concentration in the cell, thus reducing its toxicity.</text>
</comment>
<feature type="transmembrane region" description="Helical" evidence="10">
    <location>
        <begin position="78"/>
        <end position="100"/>
    </location>
</feature>
<comment type="similarity">
    <text evidence="7 10">Belongs to the fluoride channel Fluc/FEX (TC 1.A.43) family.</text>
</comment>
<evidence type="ECO:0000256" key="2">
    <source>
        <dbReference type="ARBA" id="ARBA00022475"/>
    </source>
</evidence>
<evidence type="ECO:0000313" key="12">
    <source>
        <dbReference type="Proteomes" id="UP001500956"/>
    </source>
</evidence>
<dbReference type="HAMAP" id="MF_00454">
    <property type="entry name" value="FluC"/>
    <property type="match status" value="1"/>
</dbReference>
<evidence type="ECO:0000256" key="6">
    <source>
        <dbReference type="ARBA" id="ARBA00023303"/>
    </source>
</evidence>
<gene>
    <name evidence="10" type="primary">fluC</name>
    <name evidence="10" type="synonym">crcB</name>
    <name evidence="11" type="ORF">GCM10023216_00750</name>
</gene>
<feature type="transmembrane region" description="Helical" evidence="10">
    <location>
        <begin position="112"/>
        <end position="135"/>
    </location>
</feature>
<feature type="transmembrane region" description="Helical" evidence="10">
    <location>
        <begin position="12"/>
        <end position="31"/>
    </location>
</feature>
<proteinExistence type="inferred from homology"/>
<evidence type="ECO:0000256" key="10">
    <source>
        <dbReference type="HAMAP-Rule" id="MF_00454"/>
    </source>
</evidence>
<keyword evidence="5 10" id="KW-0472">Membrane</keyword>